<dbReference type="PANTHER" id="PTHR21310:SF59">
    <property type="entry name" value="AMINOGLYCOSIDE PHOSPHOTRANSFERASE DOMAIN-CONTAINING PROTEIN"/>
    <property type="match status" value="1"/>
</dbReference>
<dbReference type="InterPro" id="IPR051678">
    <property type="entry name" value="AGP_Transferase"/>
</dbReference>
<reference evidence="1 2" key="1">
    <citation type="journal article" date="2018" name="Mycol. Prog.">
        <title>Coniella lustricola, a new species from submerged detritus.</title>
        <authorList>
            <person name="Raudabaugh D.B."/>
            <person name="Iturriaga T."/>
            <person name="Carver A."/>
            <person name="Mondo S."/>
            <person name="Pangilinan J."/>
            <person name="Lipzen A."/>
            <person name="He G."/>
            <person name="Amirebrahimi M."/>
            <person name="Grigoriev I.V."/>
            <person name="Miller A.N."/>
        </authorList>
    </citation>
    <scope>NUCLEOTIDE SEQUENCE [LARGE SCALE GENOMIC DNA]</scope>
    <source>
        <strain evidence="1 2">B22-T-1</strain>
    </source>
</reference>
<dbReference type="OrthoDB" id="5598852at2759"/>
<dbReference type="AlphaFoldDB" id="A0A2T3AES5"/>
<dbReference type="InterPro" id="IPR011009">
    <property type="entry name" value="Kinase-like_dom_sf"/>
</dbReference>
<dbReference type="PANTHER" id="PTHR21310">
    <property type="entry name" value="AMINOGLYCOSIDE PHOSPHOTRANSFERASE-RELATED-RELATED"/>
    <property type="match status" value="1"/>
</dbReference>
<dbReference type="Proteomes" id="UP000241462">
    <property type="component" value="Unassembled WGS sequence"/>
</dbReference>
<gene>
    <name evidence="1" type="ORF">BD289DRAFT_427803</name>
</gene>
<dbReference type="SUPFAM" id="SSF56112">
    <property type="entry name" value="Protein kinase-like (PK-like)"/>
    <property type="match status" value="1"/>
</dbReference>
<evidence type="ECO:0008006" key="3">
    <source>
        <dbReference type="Google" id="ProtNLM"/>
    </source>
</evidence>
<accession>A0A2T3AES5</accession>
<keyword evidence="2" id="KW-1185">Reference proteome</keyword>
<sequence length="469" mass="52064">MSISKKPHSCVLSLSFNSSTSQRLSTDRRAMAQEPFIPGQGDGIKAFFQRCGVPPTPTQDRFLALAATLFPGGSIQEATPQGYCSYTLIISSSSSKVLQFRPPAHKLDIDIARHACEVYGTLAPDTRLLTVLEVYDASTASMESNGAFDGDSAVSSADKGFVLGDVKADTVCFDVVSMARIPGISLHDYNNSHRSPETGASQLTAQLVMQQRKEIIKDFAHFIEKGWRHRQILKSSVEDAAIGYRRGKIGTSIQWRLKQMSIRLPQRFRPLALTILHRLDQVMELPWVLTHGDLVPSNIMVQQPRRHHRHSSSTEAVITMTGLLDWAEAEWLPFGVSLYGLDELLGKVDDSSGQFAYYPQARELYDYFWTCLGQVMLEYDVSQGSEFRSVLDASHAIGFLLWHGIAFDNGKLNRVVDEVEDGQEVGRLDLFLDSGFVNLVAPSKVDDTGAAVVKRCKPHQRRQKTAVTA</sequence>
<dbReference type="EMBL" id="KZ678400">
    <property type="protein sequence ID" value="PSR94238.1"/>
    <property type="molecule type" value="Genomic_DNA"/>
</dbReference>
<dbReference type="InParanoid" id="A0A2T3AES5"/>
<evidence type="ECO:0000313" key="1">
    <source>
        <dbReference type="EMBL" id="PSR94238.1"/>
    </source>
</evidence>
<protein>
    <recommendedName>
        <fullName evidence="3">Aminoglycoside phosphotransferase domain-containing protein</fullName>
    </recommendedName>
</protein>
<dbReference type="STRING" id="2025994.A0A2T3AES5"/>
<name>A0A2T3AES5_9PEZI</name>
<proteinExistence type="predicted"/>
<evidence type="ECO:0000313" key="2">
    <source>
        <dbReference type="Proteomes" id="UP000241462"/>
    </source>
</evidence>
<organism evidence="1 2">
    <name type="scientific">Coniella lustricola</name>
    <dbReference type="NCBI Taxonomy" id="2025994"/>
    <lineage>
        <taxon>Eukaryota</taxon>
        <taxon>Fungi</taxon>
        <taxon>Dikarya</taxon>
        <taxon>Ascomycota</taxon>
        <taxon>Pezizomycotina</taxon>
        <taxon>Sordariomycetes</taxon>
        <taxon>Sordariomycetidae</taxon>
        <taxon>Diaporthales</taxon>
        <taxon>Schizoparmaceae</taxon>
        <taxon>Coniella</taxon>
    </lineage>
</organism>